<gene>
    <name evidence="1" type="ORF">sscle_08g064680</name>
</gene>
<dbReference type="AlphaFoldDB" id="A0A1D9Q9X2"/>
<dbReference type="EMBL" id="CP017821">
    <property type="protein sequence ID" value="APA11698.1"/>
    <property type="molecule type" value="Genomic_DNA"/>
</dbReference>
<protein>
    <submittedName>
        <fullName evidence="1">Uncharacterized protein</fullName>
    </submittedName>
</protein>
<evidence type="ECO:0000313" key="2">
    <source>
        <dbReference type="Proteomes" id="UP000177798"/>
    </source>
</evidence>
<proteinExistence type="predicted"/>
<dbReference type="Proteomes" id="UP000177798">
    <property type="component" value="Chromosome 8"/>
</dbReference>
<accession>A0A1D9Q9X2</accession>
<reference evidence="2" key="1">
    <citation type="journal article" date="2017" name="Genome Biol. Evol.">
        <title>The complete genome sequence of the phytopathogenic fungus Sclerotinia sclerotiorum reveals insights into the genome architecture of broad host range pathogens.</title>
        <authorList>
            <person name="Derbyshire M."/>
            <person name="Denton-Giles M."/>
            <person name="Hegedus D."/>
            <person name="Seifbarghy S."/>
            <person name="Rollins J."/>
            <person name="van Kan J."/>
            <person name="Seidl M.F."/>
            <person name="Faino L."/>
            <person name="Mbengue M."/>
            <person name="Navaud O."/>
            <person name="Raffaele S."/>
            <person name="Hammond-Kosack K."/>
            <person name="Heard S."/>
            <person name="Oliver R."/>
        </authorList>
    </citation>
    <scope>NUCLEOTIDE SEQUENCE [LARGE SCALE GENOMIC DNA]</scope>
    <source>
        <strain evidence="2">ATCC 18683 / 1980 / Ss-1</strain>
    </source>
</reference>
<sequence length="160" mass="17591">MHMLPRSQEVNIRRLYGSAKKAIDEIAKEKTETQKLEAVEKLVYESFLGNDGKFGQGSETAARDASKFTPETVSNFTRDIVSATTNAAANKPTQASLEPSDNLKKITKGPGLQASFRMVQYIRTAMDILLPPEDGEAKYTCTFDSGKRDISSEIPTIIGQ</sequence>
<evidence type="ECO:0000313" key="1">
    <source>
        <dbReference type="EMBL" id="APA11698.1"/>
    </source>
</evidence>
<name>A0A1D9Q9X2_SCLS1</name>
<organism evidence="1 2">
    <name type="scientific">Sclerotinia sclerotiorum (strain ATCC 18683 / 1980 / Ss-1)</name>
    <name type="common">White mold</name>
    <name type="synonym">Whetzelinia sclerotiorum</name>
    <dbReference type="NCBI Taxonomy" id="665079"/>
    <lineage>
        <taxon>Eukaryota</taxon>
        <taxon>Fungi</taxon>
        <taxon>Dikarya</taxon>
        <taxon>Ascomycota</taxon>
        <taxon>Pezizomycotina</taxon>
        <taxon>Leotiomycetes</taxon>
        <taxon>Helotiales</taxon>
        <taxon>Sclerotiniaceae</taxon>
        <taxon>Sclerotinia</taxon>
    </lineage>
</organism>
<dbReference type="VEuPathDB" id="FungiDB:sscle_08g064680"/>
<dbReference type="OrthoDB" id="10604761at2759"/>